<dbReference type="Proteomes" id="UP001498398">
    <property type="component" value="Unassembled WGS sequence"/>
</dbReference>
<evidence type="ECO:0008006" key="3">
    <source>
        <dbReference type="Google" id="ProtNLM"/>
    </source>
</evidence>
<accession>A0ABR1JC35</accession>
<sequence>MSIVDDWGDKPEEKNPMRLSSLSAVQRSRLAFMFGGVGDARHVFSSMIGIHKAYKKLMKQETNSWMFIQQYLHATSVSRCYWMTFPPRTNRLWRKTKFELPFSILSHSDPSGLLRQGTMQKLLDILSPDHTRLPSWIHVVSSAAAGIMSVLNYWKTKDPEKTAAKAKEHHNMGHMADSGWESSGTVELALERMFFKETIAFVLPATLRNEEF</sequence>
<keyword evidence="2" id="KW-1185">Reference proteome</keyword>
<proteinExistence type="predicted"/>
<name>A0ABR1JC35_9AGAR</name>
<dbReference type="EMBL" id="JBANRG010000026">
    <property type="protein sequence ID" value="KAK7453529.1"/>
    <property type="molecule type" value="Genomic_DNA"/>
</dbReference>
<organism evidence="1 2">
    <name type="scientific">Marasmiellus scandens</name>
    <dbReference type="NCBI Taxonomy" id="2682957"/>
    <lineage>
        <taxon>Eukaryota</taxon>
        <taxon>Fungi</taxon>
        <taxon>Dikarya</taxon>
        <taxon>Basidiomycota</taxon>
        <taxon>Agaricomycotina</taxon>
        <taxon>Agaricomycetes</taxon>
        <taxon>Agaricomycetidae</taxon>
        <taxon>Agaricales</taxon>
        <taxon>Marasmiineae</taxon>
        <taxon>Omphalotaceae</taxon>
        <taxon>Marasmiellus</taxon>
    </lineage>
</organism>
<reference evidence="1 2" key="1">
    <citation type="submission" date="2024-01" db="EMBL/GenBank/DDBJ databases">
        <title>A draft genome for the cacao thread blight pathogen Marasmiellus scandens.</title>
        <authorList>
            <person name="Baruah I.K."/>
            <person name="Leung J."/>
            <person name="Bukari Y."/>
            <person name="Amoako-Attah I."/>
            <person name="Meinhardt L.W."/>
            <person name="Bailey B.A."/>
            <person name="Cohen S.P."/>
        </authorList>
    </citation>
    <scope>NUCLEOTIDE SEQUENCE [LARGE SCALE GENOMIC DNA]</scope>
    <source>
        <strain evidence="1 2">GH-19</strain>
    </source>
</reference>
<comment type="caution">
    <text evidence="1">The sequence shown here is derived from an EMBL/GenBank/DDBJ whole genome shotgun (WGS) entry which is preliminary data.</text>
</comment>
<protein>
    <recommendedName>
        <fullName evidence="3">DUF4470 domain-containing protein</fullName>
    </recommendedName>
</protein>
<evidence type="ECO:0000313" key="2">
    <source>
        <dbReference type="Proteomes" id="UP001498398"/>
    </source>
</evidence>
<gene>
    <name evidence="1" type="ORF">VKT23_011809</name>
</gene>
<evidence type="ECO:0000313" key="1">
    <source>
        <dbReference type="EMBL" id="KAK7453529.1"/>
    </source>
</evidence>